<protein>
    <submittedName>
        <fullName evidence="1">Uncharacterized protein</fullName>
    </submittedName>
</protein>
<reference evidence="1 2" key="1">
    <citation type="submission" date="2024-07" db="EMBL/GenBank/DDBJ databases">
        <title>Section-level genome sequencing and comparative genomics of Aspergillus sections Usti and Cavernicolus.</title>
        <authorList>
            <consortium name="Lawrence Berkeley National Laboratory"/>
            <person name="Nybo J.L."/>
            <person name="Vesth T.C."/>
            <person name="Theobald S."/>
            <person name="Frisvad J.C."/>
            <person name="Larsen T.O."/>
            <person name="Kjaerboelling I."/>
            <person name="Rothschild-Mancinelli K."/>
            <person name="Lyhne E.K."/>
            <person name="Kogle M.E."/>
            <person name="Barry K."/>
            <person name="Clum A."/>
            <person name="Na H."/>
            <person name="Ledsgaard L."/>
            <person name="Lin J."/>
            <person name="Lipzen A."/>
            <person name="Kuo A."/>
            <person name="Riley R."/>
            <person name="Mondo S."/>
            <person name="LaButti K."/>
            <person name="Haridas S."/>
            <person name="Pangalinan J."/>
            <person name="Salamov A.A."/>
            <person name="Simmons B.A."/>
            <person name="Magnuson J.K."/>
            <person name="Chen J."/>
            <person name="Drula E."/>
            <person name="Henrissat B."/>
            <person name="Wiebenga A."/>
            <person name="Lubbers R.J."/>
            <person name="Gomes A.C."/>
            <person name="Macurrencykelacurrency M.R."/>
            <person name="Stajich J."/>
            <person name="Grigoriev I.V."/>
            <person name="Mortensen U.H."/>
            <person name="De vries R.P."/>
            <person name="Baker S.E."/>
            <person name="Andersen M.R."/>
        </authorList>
    </citation>
    <scope>NUCLEOTIDE SEQUENCE [LARGE SCALE GENOMIC DNA]</scope>
    <source>
        <strain evidence="1 2">CBS 756.74</strain>
    </source>
</reference>
<dbReference type="Proteomes" id="UP001610444">
    <property type="component" value="Unassembled WGS sequence"/>
</dbReference>
<comment type="caution">
    <text evidence="1">The sequence shown here is derived from an EMBL/GenBank/DDBJ whole genome shotgun (WGS) entry which is preliminary data.</text>
</comment>
<dbReference type="EMBL" id="JBFXLR010000010">
    <property type="protein sequence ID" value="KAL2855143.1"/>
    <property type="molecule type" value="Genomic_DNA"/>
</dbReference>
<dbReference type="RefSeq" id="XP_070901799.1">
    <property type="nucleotide sequence ID" value="XM_071047588.1"/>
</dbReference>
<proteinExistence type="predicted"/>
<evidence type="ECO:0000313" key="2">
    <source>
        <dbReference type="Proteomes" id="UP001610444"/>
    </source>
</evidence>
<sequence>MVRGYTTLYSKTPRSFLFAVVTNGCDRSTAMWPPERVHRVVADTLALINILSDPGNRALLEAVRALAEDYYANKADVPINERPSVPDSPQPPYVKPDPCYSFPVPARPKLPSHDDRLSEFPFTTTCLLLSLLRDDDSNSARPGDIRLQPLSTVFRADCNEYGLIVLDISDLDSGVKYGIVAFRMHYMAEVLARITPSNWDPIEDPPPLTEPDVVPDSPRHRVPLSIHQWLSKYFLDQDTEESQAEVSSQSPLSGSPDRLQAYLQNAHIDRAIDDMLLHARGPLESPIARDLERLVDHREQLRKRLEEAPEALGRCGHKAYILRVAYAGCRHLNRLKFRNLAPSVIAAALASDELRDASALSRCVEQFKPGADELGHLVVALAQSTALIQLCLVQRPDGDSDDASASFCSQVLLRWEGISGGGLGSLSLYPTSAFSTSLRSRKFLTLSSTVASSVFPVRHIFMFEKVLDTDPDAGQQDETSSSCRYHGHYAMNSTLLDAERFAGRFLAFLQFLNSGSRFEKAILRFAYGGALSPIPVGYFNHDLGQNKHSNVKLGDILPGSWVHSDSTDRRGRWCGSNHGENSSLQYSFVRVIPNSAEQQQQSPSLNLAEVTGGLTDFLRETAPCSDTFPWEEQVEQLMMDRVSVMDESCAWHLLNQFL</sequence>
<gene>
    <name evidence="1" type="ORF">BJX68DRAFT_274117</name>
</gene>
<evidence type="ECO:0000313" key="1">
    <source>
        <dbReference type="EMBL" id="KAL2855143.1"/>
    </source>
</evidence>
<keyword evidence="2" id="KW-1185">Reference proteome</keyword>
<name>A0ABR4KS85_9EURO</name>
<accession>A0ABR4KS85</accession>
<dbReference type="GeneID" id="98162752"/>
<organism evidence="1 2">
    <name type="scientific">Aspergillus pseudodeflectus</name>
    <dbReference type="NCBI Taxonomy" id="176178"/>
    <lineage>
        <taxon>Eukaryota</taxon>
        <taxon>Fungi</taxon>
        <taxon>Dikarya</taxon>
        <taxon>Ascomycota</taxon>
        <taxon>Pezizomycotina</taxon>
        <taxon>Eurotiomycetes</taxon>
        <taxon>Eurotiomycetidae</taxon>
        <taxon>Eurotiales</taxon>
        <taxon>Aspergillaceae</taxon>
        <taxon>Aspergillus</taxon>
        <taxon>Aspergillus subgen. Nidulantes</taxon>
    </lineage>
</organism>